<dbReference type="EMBL" id="BARU01014998">
    <property type="protein sequence ID" value="GAH39139.1"/>
    <property type="molecule type" value="Genomic_DNA"/>
</dbReference>
<dbReference type="InterPro" id="IPR001333">
    <property type="entry name" value="Peptidase_M32_Taq"/>
</dbReference>
<dbReference type="PANTHER" id="PTHR34217">
    <property type="entry name" value="METAL-DEPENDENT CARBOXYPEPTIDASE"/>
    <property type="match status" value="1"/>
</dbReference>
<dbReference type="Pfam" id="PF02074">
    <property type="entry name" value="Peptidase_M32"/>
    <property type="match status" value="1"/>
</dbReference>
<accession>X1GC28</accession>
<reference evidence="1" key="1">
    <citation type="journal article" date="2014" name="Front. Microbiol.">
        <title>High frequency of phylogenetically diverse reductive dehalogenase-homologous genes in deep subseafloor sedimentary metagenomes.</title>
        <authorList>
            <person name="Kawai M."/>
            <person name="Futagami T."/>
            <person name="Toyoda A."/>
            <person name="Takaki Y."/>
            <person name="Nishi S."/>
            <person name="Hori S."/>
            <person name="Arai W."/>
            <person name="Tsubouchi T."/>
            <person name="Morono Y."/>
            <person name="Uchiyama I."/>
            <person name="Ito T."/>
            <person name="Fujiyama A."/>
            <person name="Inagaki F."/>
            <person name="Takami H."/>
        </authorList>
    </citation>
    <scope>NUCLEOTIDE SEQUENCE</scope>
    <source>
        <strain evidence="1">Expedition CK06-06</strain>
    </source>
</reference>
<dbReference type="PROSITE" id="PS52034">
    <property type="entry name" value="PEPTIDASE_M32"/>
    <property type="match status" value="1"/>
</dbReference>
<organism evidence="1">
    <name type="scientific">marine sediment metagenome</name>
    <dbReference type="NCBI Taxonomy" id="412755"/>
    <lineage>
        <taxon>unclassified sequences</taxon>
        <taxon>metagenomes</taxon>
        <taxon>ecological metagenomes</taxon>
    </lineage>
</organism>
<gene>
    <name evidence="1" type="ORF">S03H2_26103</name>
</gene>
<dbReference type="GO" id="GO:0004181">
    <property type="term" value="F:metallocarboxypeptidase activity"/>
    <property type="evidence" value="ECO:0007669"/>
    <property type="project" value="InterPro"/>
</dbReference>
<feature type="non-terminal residue" evidence="1">
    <location>
        <position position="1"/>
    </location>
</feature>
<evidence type="ECO:0008006" key="2">
    <source>
        <dbReference type="Google" id="ProtNLM"/>
    </source>
</evidence>
<dbReference type="PANTHER" id="PTHR34217:SF1">
    <property type="entry name" value="CARBOXYPEPTIDASE 1"/>
    <property type="match status" value="1"/>
</dbReference>
<sequence length="125" mass="14858">SDTRITTRINEDFFSTCLFGTIHECGHALYQMGFMEKIHDTILADGCSMGIHESQSRMWENMVGRSKEFWKFWYPKLEKSFPKNLKRKSMEDFYRSINTVQPSLIRVEADEVTYGMHIILRFEME</sequence>
<comment type="caution">
    <text evidence="1">The sequence shown here is derived from an EMBL/GenBank/DDBJ whole genome shotgun (WGS) entry which is preliminary data.</text>
</comment>
<dbReference type="GO" id="GO:0006508">
    <property type="term" value="P:proteolysis"/>
    <property type="evidence" value="ECO:0007669"/>
    <property type="project" value="InterPro"/>
</dbReference>
<evidence type="ECO:0000313" key="1">
    <source>
        <dbReference type="EMBL" id="GAH39139.1"/>
    </source>
</evidence>
<dbReference type="SUPFAM" id="SSF55486">
    <property type="entry name" value="Metalloproteases ('zincins'), catalytic domain"/>
    <property type="match status" value="1"/>
</dbReference>
<dbReference type="PRINTS" id="PR00998">
    <property type="entry name" value="CRBOXYPTASET"/>
</dbReference>
<dbReference type="Gene3D" id="1.10.1370.30">
    <property type="match status" value="1"/>
</dbReference>
<dbReference type="AlphaFoldDB" id="X1GC28"/>
<protein>
    <recommendedName>
        <fullName evidence="2">Carboxypeptidase M32</fullName>
    </recommendedName>
</protein>
<proteinExistence type="predicted"/>
<name>X1GC28_9ZZZZ</name>
<feature type="non-terminal residue" evidence="1">
    <location>
        <position position="125"/>
    </location>
</feature>